<proteinExistence type="predicted"/>
<dbReference type="EMBL" id="CASHTH010001152">
    <property type="protein sequence ID" value="CAI8012108.1"/>
    <property type="molecule type" value="Genomic_DNA"/>
</dbReference>
<evidence type="ECO:0000313" key="1">
    <source>
        <dbReference type="EMBL" id="CAI8012108.1"/>
    </source>
</evidence>
<keyword evidence="2" id="KW-1185">Reference proteome</keyword>
<comment type="caution">
    <text evidence="1">The sequence shown here is derived from an EMBL/GenBank/DDBJ whole genome shotgun (WGS) entry which is preliminary data.</text>
</comment>
<protein>
    <submittedName>
        <fullName evidence="1">Uncharacterized protein</fullName>
    </submittedName>
</protein>
<evidence type="ECO:0000313" key="2">
    <source>
        <dbReference type="Proteomes" id="UP001174909"/>
    </source>
</evidence>
<dbReference type="Proteomes" id="UP001174909">
    <property type="component" value="Unassembled WGS sequence"/>
</dbReference>
<name>A0AA35RJY0_GEOBA</name>
<sequence length="175" mass="20396">MQKKMHMEAEKCLQSAKLQYEESVGPKHLLTIETQLYYASCKQLTDAHGALEILDCAQQRLDRMSYNNHFLSAKVSYRRALLCQQVGKVEQEREYIMDTQRKIHSYGGIEHPWAADLMSNAQVPSDQKSRPETGDYVEIYWKLIKRETDESKVFAVETEVAPLIQQWRQKADKNN</sequence>
<dbReference type="AlphaFoldDB" id="A0AA35RJY0"/>
<reference evidence="1" key="1">
    <citation type="submission" date="2023-03" db="EMBL/GenBank/DDBJ databases">
        <authorList>
            <person name="Steffen K."/>
            <person name="Cardenas P."/>
        </authorList>
    </citation>
    <scope>NUCLEOTIDE SEQUENCE</scope>
</reference>
<accession>A0AA35RJY0</accession>
<organism evidence="1 2">
    <name type="scientific">Geodia barretti</name>
    <name type="common">Barrett's horny sponge</name>
    <dbReference type="NCBI Taxonomy" id="519541"/>
    <lineage>
        <taxon>Eukaryota</taxon>
        <taxon>Metazoa</taxon>
        <taxon>Porifera</taxon>
        <taxon>Demospongiae</taxon>
        <taxon>Heteroscleromorpha</taxon>
        <taxon>Tetractinellida</taxon>
        <taxon>Astrophorina</taxon>
        <taxon>Geodiidae</taxon>
        <taxon>Geodia</taxon>
    </lineage>
</organism>
<gene>
    <name evidence="1" type="ORF">GBAR_LOCUS7770</name>
</gene>